<proteinExistence type="predicted"/>
<dbReference type="GO" id="GO:0015344">
    <property type="term" value="F:siderophore uptake transmembrane transporter activity"/>
    <property type="evidence" value="ECO:0007669"/>
    <property type="project" value="TreeGrafter"/>
</dbReference>
<dbReference type="InterPro" id="IPR012910">
    <property type="entry name" value="Plug_dom"/>
</dbReference>
<evidence type="ECO:0000313" key="12">
    <source>
        <dbReference type="EMBL" id="MRY60065.1"/>
    </source>
</evidence>
<reference evidence="12 14" key="2">
    <citation type="journal article" date="2019" name="Nat. Med.">
        <title>A library of human gut bacterial isolates paired with longitudinal multiomics data enables mechanistic microbiome research.</title>
        <authorList>
            <person name="Poyet M."/>
            <person name="Groussin M."/>
            <person name="Gibbons S.M."/>
            <person name="Avila-Pacheco J."/>
            <person name="Jiang X."/>
            <person name="Kearney S.M."/>
            <person name="Perrotta A.R."/>
            <person name="Berdy B."/>
            <person name="Zhao S."/>
            <person name="Lieberman T.D."/>
            <person name="Swanson P.K."/>
            <person name="Smith M."/>
            <person name="Roesemann S."/>
            <person name="Alexander J.E."/>
            <person name="Rich S.A."/>
            <person name="Livny J."/>
            <person name="Vlamakis H."/>
            <person name="Clish C."/>
            <person name="Bullock K."/>
            <person name="Deik A."/>
            <person name="Scott J."/>
            <person name="Pierce K.A."/>
            <person name="Xavier R.J."/>
            <person name="Alm E.J."/>
        </authorList>
    </citation>
    <scope>NUCLEOTIDE SEQUENCE [LARGE SCALE GENOMIC DNA]</scope>
    <source>
        <strain evidence="12 14">BIOML-A41</strain>
    </source>
</reference>
<sequence>MGEKLLTLFMVLFLALPLYAQMDKAGSFTVKGQVLDSLTNESVPYATLRIALASTSEKPIKLLACDIDGKFQTPLNNIGTYIIVMQSIGKAPAEKVFTLSDERKVMDLGVLFMQDNNLRLEEVTVTAQKPLVKAEIDRIIYCLEDDPEAQTNNTLEMLRKVPMVTVDGEDKIELKGSSNFKVYMNGKPSNLLSNNPSVVLKSMPASSVKNIEVITEPGVKYDAEGIGGIINIIMVKNTLQGYTGSVSLNTITNGRIFGSGYLSLKAGKFGLSANYNCDRDNTPWNDASSMREDLNNKEEHYLNQVGRSKSRAPYHFGNLEGSYEIDSLNLLTVGIGLYLGTTRSVLEYAVKMLDADRNPVYSYNRNSESSRKSGSADMNVDYQRSTRKKDELLTLSYRFSRSPNDNEDYTELTDIRNYEPWLGYPQNNINKASTNEHTGQFDYTTPTWKDQSLEAGIKYIYRQSRSNTDRKAFNQTSQMWEEATPADSHFDHSQQIYSAYLGYTMKFGKFGVKAGARAEGTSLKVRYELAPDMNFGNDYFDVVPSAVVSYQLSMSQQLRLGYNMRIQRPGIWYLNPYVSNADPQNISYGNPNLDSEKSNGVNLNYSIFAQKFSFNTSISYTFIDNSIERYTFIDPADPGIFRTTYGNIGKRQTTGLFVYGSWNPIPLFRVNLNGSLSYTDLRSEKNDMANSGFSGRVFAGAQFNLPLDIRLNLNGGFISSAIQLQGRRSPLNFATVYVSRNFLKKKLSVSLYFYDMFWKRRKMEATIYDDTFHRQDISYSPTRTFGIGISYRFGNLKDAIKKVKRGIKNDDVKALESGS</sequence>
<keyword evidence="5" id="KW-0732">Signal</keyword>
<evidence type="ECO:0000256" key="6">
    <source>
        <dbReference type="ARBA" id="ARBA00023136"/>
    </source>
</evidence>
<dbReference type="AlphaFoldDB" id="A0A173UZV4"/>
<evidence type="ECO:0000256" key="8">
    <source>
        <dbReference type="SAM" id="MobiDB-lite"/>
    </source>
</evidence>
<organism evidence="11 13">
    <name type="scientific">Parabacteroides distasonis</name>
    <dbReference type="NCBI Taxonomy" id="823"/>
    <lineage>
        <taxon>Bacteria</taxon>
        <taxon>Pseudomonadati</taxon>
        <taxon>Bacteroidota</taxon>
        <taxon>Bacteroidia</taxon>
        <taxon>Bacteroidales</taxon>
        <taxon>Tannerellaceae</taxon>
        <taxon>Parabacteroides</taxon>
    </lineage>
</organism>
<feature type="domain" description="Outer membrane protein beta-barrel" evidence="10">
    <location>
        <begin position="386"/>
        <end position="791"/>
    </location>
</feature>
<keyword evidence="7" id="KW-0998">Cell outer membrane</keyword>
<dbReference type="PANTHER" id="PTHR30069:SF29">
    <property type="entry name" value="HEMOGLOBIN AND HEMOGLOBIN-HAPTOGLOBIN-BINDING PROTEIN 1-RELATED"/>
    <property type="match status" value="1"/>
</dbReference>
<feature type="domain" description="TonB-dependent receptor plug" evidence="9">
    <location>
        <begin position="148"/>
        <end position="229"/>
    </location>
</feature>
<keyword evidence="2" id="KW-0813">Transport</keyword>
<dbReference type="EMBL" id="CYXP01000005">
    <property type="protein sequence ID" value="CUN20632.1"/>
    <property type="molecule type" value="Genomic_DNA"/>
</dbReference>
<feature type="region of interest" description="Disordered" evidence="8">
    <location>
        <begin position="364"/>
        <end position="383"/>
    </location>
</feature>
<dbReference type="InterPro" id="IPR037066">
    <property type="entry name" value="Plug_dom_sf"/>
</dbReference>
<dbReference type="SUPFAM" id="SSF56935">
    <property type="entry name" value="Porins"/>
    <property type="match status" value="1"/>
</dbReference>
<dbReference type="InterPro" id="IPR041700">
    <property type="entry name" value="OMP_b-brl_3"/>
</dbReference>
<evidence type="ECO:0000313" key="14">
    <source>
        <dbReference type="Proteomes" id="UP000463337"/>
    </source>
</evidence>
<dbReference type="Proteomes" id="UP000463337">
    <property type="component" value="Unassembled WGS sequence"/>
</dbReference>
<dbReference type="Pfam" id="PF14905">
    <property type="entry name" value="OMP_b-brl_3"/>
    <property type="match status" value="1"/>
</dbReference>
<keyword evidence="11" id="KW-0675">Receptor</keyword>
<gene>
    <name evidence="11" type="ORF">ERS852429_02514</name>
    <name evidence="12" type="ORF">GKD59_19605</name>
</gene>
<keyword evidence="4" id="KW-0812">Transmembrane</keyword>
<evidence type="ECO:0000313" key="13">
    <source>
        <dbReference type="Proteomes" id="UP000095591"/>
    </source>
</evidence>
<evidence type="ECO:0000259" key="9">
    <source>
        <dbReference type="Pfam" id="PF07715"/>
    </source>
</evidence>
<evidence type="ECO:0000256" key="7">
    <source>
        <dbReference type="ARBA" id="ARBA00023237"/>
    </source>
</evidence>
<dbReference type="RefSeq" id="WP_048928123.1">
    <property type="nucleotide sequence ID" value="NZ_AP019729.1"/>
</dbReference>
<dbReference type="Gene3D" id="2.40.170.20">
    <property type="entry name" value="TonB-dependent receptor, beta-barrel domain"/>
    <property type="match status" value="1"/>
</dbReference>
<protein>
    <submittedName>
        <fullName evidence="11">Outer membrane cobalamin receptor protein</fullName>
    </submittedName>
    <submittedName>
        <fullName evidence="12">TonB-dependent receptor</fullName>
    </submittedName>
</protein>
<evidence type="ECO:0000313" key="11">
    <source>
        <dbReference type="EMBL" id="CUN20632.1"/>
    </source>
</evidence>
<dbReference type="GO" id="GO:0044718">
    <property type="term" value="P:siderophore transmembrane transport"/>
    <property type="evidence" value="ECO:0007669"/>
    <property type="project" value="TreeGrafter"/>
</dbReference>
<dbReference type="EMBL" id="WKLT01000024">
    <property type="protein sequence ID" value="MRY60065.1"/>
    <property type="molecule type" value="Genomic_DNA"/>
</dbReference>
<dbReference type="Proteomes" id="UP000095591">
    <property type="component" value="Unassembled WGS sequence"/>
</dbReference>
<comment type="subcellular location">
    <subcellularLocation>
        <location evidence="1">Cell outer membrane</location>
        <topology evidence="1">Multi-pass membrane protein</topology>
    </subcellularLocation>
</comment>
<reference evidence="11 13" key="1">
    <citation type="submission" date="2015-09" db="EMBL/GenBank/DDBJ databases">
        <authorList>
            <consortium name="Pathogen Informatics"/>
        </authorList>
    </citation>
    <scope>NUCLEOTIDE SEQUENCE [LARGE SCALE GENOMIC DNA]</scope>
    <source>
        <strain evidence="11 13">2789STDY5608872</strain>
    </source>
</reference>
<name>A0A173UZV4_PARDI</name>
<dbReference type="Gene3D" id="2.170.130.10">
    <property type="entry name" value="TonB-dependent receptor, plug domain"/>
    <property type="match status" value="1"/>
</dbReference>
<dbReference type="Pfam" id="PF07715">
    <property type="entry name" value="Plug"/>
    <property type="match status" value="1"/>
</dbReference>
<evidence type="ECO:0000256" key="1">
    <source>
        <dbReference type="ARBA" id="ARBA00004571"/>
    </source>
</evidence>
<evidence type="ECO:0000259" key="10">
    <source>
        <dbReference type="Pfam" id="PF14905"/>
    </source>
</evidence>
<evidence type="ECO:0000256" key="5">
    <source>
        <dbReference type="ARBA" id="ARBA00022729"/>
    </source>
</evidence>
<evidence type="ECO:0000256" key="4">
    <source>
        <dbReference type="ARBA" id="ARBA00022692"/>
    </source>
</evidence>
<evidence type="ECO:0000256" key="2">
    <source>
        <dbReference type="ARBA" id="ARBA00022448"/>
    </source>
</evidence>
<dbReference type="InterPro" id="IPR036942">
    <property type="entry name" value="Beta-barrel_TonB_sf"/>
</dbReference>
<dbReference type="PANTHER" id="PTHR30069">
    <property type="entry name" value="TONB-DEPENDENT OUTER MEMBRANE RECEPTOR"/>
    <property type="match status" value="1"/>
</dbReference>
<keyword evidence="3" id="KW-1134">Transmembrane beta strand</keyword>
<accession>A0A173UZV4</accession>
<dbReference type="GO" id="GO:0009279">
    <property type="term" value="C:cell outer membrane"/>
    <property type="evidence" value="ECO:0007669"/>
    <property type="project" value="UniProtKB-SubCell"/>
</dbReference>
<keyword evidence="6" id="KW-0472">Membrane</keyword>
<evidence type="ECO:0000256" key="3">
    <source>
        <dbReference type="ARBA" id="ARBA00022452"/>
    </source>
</evidence>
<dbReference type="InterPro" id="IPR039426">
    <property type="entry name" value="TonB-dep_rcpt-like"/>
</dbReference>